<dbReference type="SUPFAM" id="SSF55447">
    <property type="entry name" value="CO dehydrogenase flavoprotein C-terminal domain-like"/>
    <property type="match status" value="1"/>
</dbReference>
<evidence type="ECO:0000256" key="2">
    <source>
        <dbReference type="ARBA" id="ARBA00023002"/>
    </source>
</evidence>
<dbReference type="GO" id="GO:0016491">
    <property type="term" value="F:oxidoreductase activity"/>
    <property type="evidence" value="ECO:0007669"/>
    <property type="project" value="UniProtKB-KW"/>
</dbReference>
<dbReference type="InterPro" id="IPR016167">
    <property type="entry name" value="FAD-bd_PCMH_sub1"/>
</dbReference>
<reference evidence="4 5" key="1">
    <citation type="submission" date="2016-08" db="EMBL/GenBank/DDBJ databases">
        <title>Novel Firmicutes and Novel Genomes.</title>
        <authorList>
            <person name="Poppleton D.I."/>
            <person name="Gribaldo S."/>
        </authorList>
    </citation>
    <scope>NUCLEOTIDE SEQUENCE [LARGE SCALE GENOMIC DNA]</scope>
    <source>
        <strain evidence="4 5">CTT3</strain>
    </source>
</reference>
<dbReference type="Gene3D" id="3.30.465.10">
    <property type="match status" value="1"/>
</dbReference>
<dbReference type="PROSITE" id="PS51387">
    <property type="entry name" value="FAD_PCMH"/>
    <property type="match status" value="1"/>
</dbReference>
<dbReference type="PANTHER" id="PTHR42659">
    <property type="entry name" value="XANTHINE DEHYDROGENASE SUBUNIT C-RELATED"/>
    <property type="match status" value="1"/>
</dbReference>
<sequence length="287" mass="32107">MGIREVYKGRNIDEVLELLDKYRNDCRIIAGGTDLVVHLRHKRLNPKVLVDISDIEELHGIKKEGEFIEIKGATTFTEIVKSNLVNKQLIGLKEAAKSVGSPQIRNRGTIGGNICNGSPAADIVPPLLALDSTVLLKSKNKEREISLEELFLDKGKVNLKENELLYSVKFKKINKNQVLSFSKLGLRKALAISRLCISVFLELDKSKECKRVKIADGALGKHGVRERKVEEFLLGKRLNEETIEEGAIILQEEISHRLQGRLSLPFKKEAVKGVFKSAISKALENLH</sequence>
<keyword evidence="5" id="KW-1185">Reference proteome</keyword>
<dbReference type="SMART" id="SM01092">
    <property type="entry name" value="CO_deh_flav_C"/>
    <property type="match status" value="1"/>
</dbReference>
<evidence type="ECO:0000313" key="5">
    <source>
        <dbReference type="Proteomes" id="UP000284177"/>
    </source>
</evidence>
<dbReference type="PANTHER" id="PTHR42659:SF9">
    <property type="entry name" value="XANTHINE DEHYDROGENASE FAD-BINDING SUBUNIT XDHB-RELATED"/>
    <property type="match status" value="1"/>
</dbReference>
<dbReference type="InterPro" id="IPR036318">
    <property type="entry name" value="FAD-bd_PCMH-like_sf"/>
</dbReference>
<dbReference type="AlphaFoldDB" id="A0A419T2H2"/>
<protein>
    <submittedName>
        <fullName evidence="4">Xanthine dehydrogenase</fullName>
    </submittedName>
</protein>
<dbReference type="Gene3D" id="3.30.390.50">
    <property type="entry name" value="CO dehydrogenase flavoprotein, C-terminal domain"/>
    <property type="match status" value="1"/>
</dbReference>
<proteinExistence type="predicted"/>
<dbReference type="Pfam" id="PF00941">
    <property type="entry name" value="FAD_binding_5"/>
    <property type="match status" value="1"/>
</dbReference>
<dbReference type="RefSeq" id="WP_120169238.1">
    <property type="nucleotide sequence ID" value="NZ_MCIB01000016.1"/>
</dbReference>
<dbReference type="InterPro" id="IPR002346">
    <property type="entry name" value="Mopterin_DH_FAD-bd"/>
</dbReference>
<name>A0A419T2H2_9FIRM</name>
<dbReference type="InterPro" id="IPR036683">
    <property type="entry name" value="CO_DH_flav_C_dom_sf"/>
</dbReference>
<dbReference type="InterPro" id="IPR051312">
    <property type="entry name" value="Diverse_Substr_Oxidored"/>
</dbReference>
<gene>
    <name evidence="4" type="ORF">BET03_12265</name>
</gene>
<dbReference type="Proteomes" id="UP000284177">
    <property type="component" value="Unassembled WGS sequence"/>
</dbReference>
<accession>A0A419T2H2</accession>
<keyword evidence="1" id="KW-0285">Flavoprotein</keyword>
<dbReference type="InterPro" id="IPR016169">
    <property type="entry name" value="FAD-bd_PCMH_sub2"/>
</dbReference>
<dbReference type="Gene3D" id="3.30.43.10">
    <property type="entry name" value="Uridine Diphospho-n-acetylenolpyruvylglucosamine Reductase, domain 2"/>
    <property type="match status" value="1"/>
</dbReference>
<feature type="domain" description="FAD-binding PCMH-type" evidence="3">
    <location>
        <begin position="1"/>
        <end position="175"/>
    </location>
</feature>
<dbReference type="InterPro" id="IPR005107">
    <property type="entry name" value="CO_DH_flav_C"/>
</dbReference>
<organism evidence="4 5">
    <name type="scientific">Thermohalobacter berrensis</name>
    <dbReference type="NCBI Taxonomy" id="99594"/>
    <lineage>
        <taxon>Bacteria</taxon>
        <taxon>Bacillati</taxon>
        <taxon>Bacillota</taxon>
        <taxon>Tissierellia</taxon>
        <taxon>Tissierellales</taxon>
        <taxon>Thermohalobacteraceae</taxon>
        <taxon>Thermohalobacter</taxon>
    </lineage>
</organism>
<dbReference type="EMBL" id="MCIB01000016">
    <property type="protein sequence ID" value="RKD31665.1"/>
    <property type="molecule type" value="Genomic_DNA"/>
</dbReference>
<comment type="caution">
    <text evidence="4">The sequence shown here is derived from an EMBL/GenBank/DDBJ whole genome shotgun (WGS) entry which is preliminary data.</text>
</comment>
<dbReference type="SUPFAM" id="SSF56176">
    <property type="entry name" value="FAD-binding/transporter-associated domain-like"/>
    <property type="match status" value="1"/>
</dbReference>
<dbReference type="OrthoDB" id="9789842at2"/>
<dbReference type="Pfam" id="PF03450">
    <property type="entry name" value="CO_deh_flav_C"/>
    <property type="match status" value="1"/>
</dbReference>
<evidence type="ECO:0000313" key="4">
    <source>
        <dbReference type="EMBL" id="RKD31665.1"/>
    </source>
</evidence>
<evidence type="ECO:0000256" key="1">
    <source>
        <dbReference type="ARBA" id="ARBA00022630"/>
    </source>
</evidence>
<dbReference type="GO" id="GO:0071949">
    <property type="term" value="F:FAD binding"/>
    <property type="evidence" value="ECO:0007669"/>
    <property type="project" value="InterPro"/>
</dbReference>
<keyword evidence="2" id="KW-0560">Oxidoreductase</keyword>
<evidence type="ECO:0000259" key="3">
    <source>
        <dbReference type="PROSITE" id="PS51387"/>
    </source>
</evidence>
<dbReference type="InterPro" id="IPR016166">
    <property type="entry name" value="FAD-bd_PCMH"/>
</dbReference>